<evidence type="ECO:0000313" key="3">
    <source>
        <dbReference type="EMBL" id="TDQ65822.1"/>
    </source>
</evidence>
<dbReference type="PROSITE" id="PS51257">
    <property type="entry name" value="PROKAR_LIPOPROTEIN"/>
    <property type="match status" value="1"/>
</dbReference>
<feature type="signal peptide" evidence="2">
    <location>
        <begin position="1"/>
        <end position="23"/>
    </location>
</feature>
<reference evidence="3 4" key="1">
    <citation type="submission" date="2019-03" db="EMBL/GenBank/DDBJ databases">
        <title>Genomic Encyclopedia of Type Strains, Phase IV (KMG-IV): sequencing the most valuable type-strain genomes for metagenomic binning, comparative biology and taxonomic classification.</title>
        <authorList>
            <person name="Goeker M."/>
        </authorList>
    </citation>
    <scope>NUCLEOTIDE SEQUENCE [LARGE SCALE GENOMIC DNA]</scope>
    <source>
        <strain evidence="3 4">DSM 45775</strain>
    </source>
</reference>
<sequence>MRRPPALPPTLRLGLLAAAVLLAAGCGQSDPPEPAGTPSAPPMIPTGAPPPSNRPVPAEPDPLTAAPPAGATALPTGRVDASALPAGLPTLVWTRGDAVVGVYGRAGGCTDARLTVVEQDTERVVLRVEQFSTGPGPCTRELVYPPLEATLAAPLGERPVVLTGAVP</sequence>
<dbReference type="Proteomes" id="UP000295705">
    <property type="component" value="Unassembled WGS sequence"/>
</dbReference>
<dbReference type="EMBL" id="SNYO01000001">
    <property type="protein sequence ID" value="TDQ65822.1"/>
    <property type="molecule type" value="Genomic_DNA"/>
</dbReference>
<evidence type="ECO:0000256" key="2">
    <source>
        <dbReference type="SAM" id="SignalP"/>
    </source>
</evidence>
<accession>A0A4R6VPI6</accession>
<evidence type="ECO:0000256" key="1">
    <source>
        <dbReference type="SAM" id="MobiDB-lite"/>
    </source>
</evidence>
<proteinExistence type="predicted"/>
<feature type="compositionally biased region" description="Low complexity" evidence="1">
    <location>
        <begin position="62"/>
        <end position="76"/>
    </location>
</feature>
<protein>
    <recommendedName>
        <fullName evidence="5">LppP/LprE lipoprotein</fullName>
    </recommendedName>
</protein>
<gene>
    <name evidence="3" type="ORF">EV188_1011074</name>
</gene>
<evidence type="ECO:0008006" key="5">
    <source>
        <dbReference type="Google" id="ProtNLM"/>
    </source>
</evidence>
<dbReference type="OrthoDB" id="3629194at2"/>
<feature type="compositionally biased region" description="Pro residues" evidence="1">
    <location>
        <begin position="31"/>
        <end position="60"/>
    </location>
</feature>
<feature type="region of interest" description="Disordered" evidence="1">
    <location>
        <begin position="26"/>
        <end position="76"/>
    </location>
</feature>
<evidence type="ECO:0000313" key="4">
    <source>
        <dbReference type="Proteomes" id="UP000295705"/>
    </source>
</evidence>
<comment type="caution">
    <text evidence="3">The sequence shown here is derived from an EMBL/GenBank/DDBJ whole genome shotgun (WGS) entry which is preliminary data.</text>
</comment>
<keyword evidence="4" id="KW-1185">Reference proteome</keyword>
<name>A0A4R6VPI6_9PSEU</name>
<feature type="chain" id="PRO_5039662639" description="LppP/LprE lipoprotein" evidence="2">
    <location>
        <begin position="24"/>
        <end position="167"/>
    </location>
</feature>
<dbReference type="RefSeq" id="WP_133825128.1">
    <property type="nucleotide sequence ID" value="NZ_BAABHR010000049.1"/>
</dbReference>
<dbReference type="AlphaFoldDB" id="A0A4R6VPI6"/>
<keyword evidence="2" id="KW-0732">Signal</keyword>
<organism evidence="3 4">
    <name type="scientific">Actinomycetospora succinea</name>
    <dbReference type="NCBI Taxonomy" id="663603"/>
    <lineage>
        <taxon>Bacteria</taxon>
        <taxon>Bacillati</taxon>
        <taxon>Actinomycetota</taxon>
        <taxon>Actinomycetes</taxon>
        <taxon>Pseudonocardiales</taxon>
        <taxon>Pseudonocardiaceae</taxon>
        <taxon>Actinomycetospora</taxon>
    </lineage>
</organism>